<comment type="subcellular location">
    <subcellularLocation>
        <location evidence="1">Membrane</location>
    </subcellularLocation>
</comment>
<feature type="compositionally biased region" description="Basic and acidic residues" evidence="6">
    <location>
        <begin position="234"/>
        <end position="243"/>
    </location>
</feature>
<dbReference type="PANTHER" id="PTHR12911:SF8">
    <property type="entry name" value="KLAROID PROTEIN-RELATED"/>
    <property type="match status" value="1"/>
</dbReference>
<feature type="domain" description="SUN" evidence="8">
    <location>
        <begin position="897"/>
        <end position="1101"/>
    </location>
</feature>
<keyword evidence="10" id="KW-1185">Reference proteome</keyword>
<dbReference type="EMBL" id="JASWJB010000156">
    <property type="protein sequence ID" value="KAK2594776.1"/>
    <property type="molecule type" value="Genomic_DNA"/>
</dbReference>
<dbReference type="InterPro" id="IPR045119">
    <property type="entry name" value="SUN1-5"/>
</dbReference>
<evidence type="ECO:0000256" key="6">
    <source>
        <dbReference type="SAM" id="MobiDB-lite"/>
    </source>
</evidence>
<comment type="caution">
    <text evidence="9">The sequence shown here is derived from an EMBL/GenBank/DDBJ whole genome shotgun (WGS) entry which is preliminary data.</text>
</comment>
<evidence type="ECO:0000256" key="5">
    <source>
        <dbReference type="SAM" id="Coils"/>
    </source>
</evidence>
<feature type="compositionally biased region" description="Acidic residues" evidence="6">
    <location>
        <begin position="87"/>
        <end position="102"/>
    </location>
</feature>
<evidence type="ECO:0000256" key="7">
    <source>
        <dbReference type="SAM" id="Phobius"/>
    </source>
</evidence>
<protein>
    <recommendedName>
        <fullName evidence="8">SUN domain-containing protein</fullName>
    </recommendedName>
</protein>
<feature type="transmembrane region" description="Helical" evidence="7">
    <location>
        <begin position="542"/>
        <end position="562"/>
    </location>
</feature>
<feature type="compositionally biased region" description="Acidic residues" evidence="6">
    <location>
        <begin position="280"/>
        <end position="309"/>
    </location>
</feature>
<evidence type="ECO:0000256" key="3">
    <source>
        <dbReference type="ARBA" id="ARBA00022989"/>
    </source>
</evidence>
<evidence type="ECO:0000313" key="10">
    <source>
        <dbReference type="Proteomes" id="UP001251528"/>
    </source>
</evidence>
<dbReference type="PANTHER" id="PTHR12911">
    <property type="entry name" value="SAD1/UNC-84-LIKE PROTEIN-RELATED"/>
    <property type="match status" value="1"/>
</dbReference>
<proteinExistence type="predicted"/>
<evidence type="ECO:0000313" key="9">
    <source>
        <dbReference type="EMBL" id="KAK2594776.1"/>
    </source>
</evidence>
<organism evidence="9 10">
    <name type="scientific">Conoideocrella luteorostrata</name>
    <dbReference type="NCBI Taxonomy" id="1105319"/>
    <lineage>
        <taxon>Eukaryota</taxon>
        <taxon>Fungi</taxon>
        <taxon>Dikarya</taxon>
        <taxon>Ascomycota</taxon>
        <taxon>Pezizomycotina</taxon>
        <taxon>Sordariomycetes</taxon>
        <taxon>Hypocreomycetidae</taxon>
        <taxon>Hypocreales</taxon>
        <taxon>Clavicipitaceae</taxon>
        <taxon>Conoideocrella</taxon>
    </lineage>
</organism>
<evidence type="ECO:0000259" key="8">
    <source>
        <dbReference type="PROSITE" id="PS51469"/>
    </source>
</evidence>
<evidence type="ECO:0000256" key="4">
    <source>
        <dbReference type="ARBA" id="ARBA00023136"/>
    </source>
</evidence>
<feature type="transmembrane region" description="Helical" evidence="7">
    <location>
        <begin position="510"/>
        <end position="530"/>
    </location>
</feature>
<dbReference type="InterPro" id="IPR012919">
    <property type="entry name" value="SUN_dom"/>
</dbReference>
<feature type="compositionally biased region" description="Basic and acidic residues" evidence="6">
    <location>
        <begin position="310"/>
        <end position="319"/>
    </location>
</feature>
<evidence type="ECO:0000256" key="1">
    <source>
        <dbReference type="ARBA" id="ARBA00004370"/>
    </source>
</evidence>
<sequence length="1107" mass="124826">MPPRAAGRRQPRFSREPDGPSHQNPHSTFQKPNLPPLQGTPSSRRQYSYGAEVEPMRSRPGHGLQQQTQVRDISTAVKGVLIRPDGPEGEEEEGAQEEEVTGEGEQPADITQPQSQREHHAIESEPDELAGGPPHDPSRPSYLSGPSAYRMPNHPLLSSRNPLLGGSDGDDVRSFGIESDLYGDATIDSTPRAPLPQPSPLREVQTTNTTSANNRPRRSARNKQGVIASEDEVELVRQPEPKGQKRPAGSTIGPSPLRSAPRRPHKLAPPPRPRQMPEIIENEEEETDIEEERDGDATEEEEQDESVEDEPVRRLEPQHAIKTNMPAPRQPLPASGSRTQRTRIGGPSPAQPPPQALTEPQRPGGNTNLFRQPAQTGSNQAASIRQAGPASREQRTQRRESEEPASSQDSSESGRWLSRAAATTNFQSLLSHAKFLTSSSPFPLTRRYPTDPNEREAAIQRDIDAAEAELARERRQRAAEEARRRRQQRWHWFNSFNFLRFLNPWNYARGAVWLVETVLNWIMQLIHYIIPMGLWDRLSSVFGFLPHIVAGFLAFVLAFLLATQLAGSTNGDWAPNAIEATWQTLDNVRHRFNHFIPTVTWPKKDRWVDLEGLWDDDSSASDKVEKFLARMEDEFLALKRAGRMHDASLKKLQNVLPSIVHMELADGRPVVSQEFWHALRNLIREDGEFLTFDRKGSVYEMTSERHWRAIASRLVTDPIFTSTLNFTLEDFDTRIGEKMTTYWDYWVKENDDRITKMLGSAVDKIKAPGSQKDLDDRMRQIAKEQQAQLDQQKGRVVTRDEFLRHLRNEFATHRSEIRAGLEALQPQLESLVKQSVDLATKDIPHGMSRADITTLVNGLVHKAFADINLDALAQGTIHRHWDTELRHQINYFAIGSGAIIDAKHSSSTWDPTHRGVVSPEKYQVGFRGSRPFPPTAALDSWQDEGDCWCAARSANHRGNPHGASLAVQLAQRVVPQHIVIEHILPGATREPGARPKVIEVYADIQDSDVRERILDFGAVYFPDDESDWNFTPPDYPSQFVKISQFVYEAAGIHDGVYVHRLSSELMELGAATDHVIVRAVSNYGAENHTCFYRVRLYGFNPELDTWP</sequence>
<name>A0AAJ0FS01_9HYPO</name>
<dbReference type="Gene3D" id="2.60.120.260">
    <property type="entry name" value="Galactose-binding domain-like"/>
    <property type="match status" value="1"/>
</dbReference>
<keyword evidence="2 7" id="KW-0812">Transmembrane</keyword>
<feature type="coiled-coil region" evidence="5">
    <location>
        <begin position="456"/>
        <end position="488"/>
    </location>
</feature>
<evidence type="ECO:0000256" key="2">
    <source>
        <dbReference type="ARBA" id="ARBA00022692"/>
    </source>
</evidence>
<reference evidence="9" key="1">
    <citation type="submission" date="2023-06" db="EMBL/GenBank/DDBJ databases">
        <title>Conoideocrella luteorostrata (Hypocreales: Clavicipitaceae), a potential biocontrol fungus for elongate hemlock scale in United States Christmas tree production areas.</title>
        <authorList>
            <person name="Barrett H."/>
            <person name="Lovett B."/>
            <person name="Macias A.M."/>
            <person name="Stajich J.E."/>
            <person name="Kasson M.T."/>
        </authorList>
    </citation>
    <scope>NUCLEOTIDE SEQUENCE</scope>
    <source>
        <strain evidence="9">ARSEF 14590</strain>
    </source>
</reference>
<feature type="compositionally biased region" description="Polar residues" evidence="6">
    <location>
        <begin position="404"/>
        <end position="413"/>
    </location>
</feature>
<feature type="compositionally biased region" description="Basic and acidic residues" evidence="6">
    <location>
        <begin position="392"/>
        <end position="402"/>
    </location>
</feature>
<keyword evidence="3 7" id="KW-1133">Transmembrane helix</keyword>
<feature type="region of interest" description="Disordered" evidence="6">
    <location>
        <begin position="1"/>
        <end position="417"/>
    </location>
</feature>
<accession>A0AAJ0FS01</accession>
<dbReference type="GO" id="GO:0043495">
    <property type="term" value="F:protein-membrane adaptor activity"/>
    <property type="evidence" value="ECO:0007669"/>
    <property type="project" value="TreeGrafter"/>
</dbReference>
<dbReference type="GO" id="GO:0034993">
    <property type="term" value="C:meiotic nuclear membrane microtubule tethering complex"/>
    <property type="evidence" value="ECO:0007669"/>
    <property type="project" value="TreeGrafter"/>
</dbReference>
<keyword evidence="5" id="KW-0175">Coiled coil</keyword>
<keyword evidence="4 7" id="KW-0472">Membrane</keyword>
<dbReference type="Proteomes" id="UP001251528">
    <property type="component" value="Unassembled WGS sequence"/>
</dbReference>
<dbReference type="PROSITE" id="PS51469">
    <property type="entry name" value="SUN"/>
    <property type="match status" value="1"/>
</dbReference>
<feature type="compositionally biased region" description="Basic residues" evidence="6">
    <location>
        <begin position="1"/>
        <end position="12"/>
    </location>
</feature>
<feature type="compositionally biased region" description="Polar residues" evidence="6">
    <location>
        <begin position="364"/>
        <end position="383"/>
    </location>
</feature>
<feature type="compositionally biased region" description="Polar residues" evidence="6">
    <location>
        <begin position="21"/>
        <end position="31"/>
    </location>
</feature>
<gene>
    <name evidence="9" type="ORF">QQS21_007523</name>
</gene>
<dbReference type="AlphaFoldDB" id="A0AAJ0FS01"/>